<feature type="transmembrane region" description="Helical" evidence="1">
    <location>
        <begin position="126"/>
        <end position="148"/>
    </location>
</feature>
<feature type="transmembrane region" description="Helical" evidence="1">
    <location>
        <begin position="29"/>
        <end position="52"/>
    </location>
</feature>
<evidence type="ECO:0000313" key="3">
    <source>
        <dbReference type="Proteomes" id="UP000314960"/>
    </source>
</evidence>
<reference evidence="2 3" key="1">
    <citation type="submission" date="2016-11" db="EMBL/GenBank/DDBJ databases">
        <title>Interaction between Lactobacillus species and yeast in water kefir.</title>
        <authorList>
            <person name="Behr J."/>
            <person name="Xu D."/>
            <person name="Vogel R.F."/>
        </authorList>
    </citation>
    <scope>NUCLEOTIDE SEQUENCE [LARGE SCALE GENOMIC DNA]</scope>
    <source>
        <strain evidence="2 3">TMW 1.1822</strain>
    </source>
</reference>
<dbReference type="KEGG" id="lhw:BSQ49_05950"/>
<keyword evidence="1" id="KW-0812">Transmembrane</keyword>
<keyword evidence="1" id="KW-1133">Transmembrane helix</keyword>
<name>A0A3Q8CYK0_9LACO</name>
<proteinExistence type="predicted"/>
<evidence type="ECO:0000313" key="2">
    <source>
        <dbReference type="EMBL" id="AUJ29776.1"/>
    </source>
</evidence>
<dbReference type="InterPro" id="IPR046740">
    <property type="entry name" value="DUF6790"/>
</dbReference>
<dbReference type="Pfam" id="PF20589">
    <property type="entry name" value="DUF6790"/>
    <property type="match status" value="1"/>
</dbReference>
<feature type="transmembrane region" description="Helical" evidence="1">
    <location>
        <begin position="97"/>
        <end position="114"/>
    </location>
</feature>
<accession>A0A3Q8CYK0</accession>
<protein>
    <submittedName>
        <fullName evidence="2">Stearoyl-CoA 9-desaturase</fullName>
    </submittedName>
</protein>
<feature type="transmembrane region" description="Helical" evidence="1">
    <location>
        <begin position="6"/>
        <end position="22"/>
    </location>
</feature>
<dbReference type="AlphaFoldDB" id="A0A3Q8CYK0"/>
<keyword evidence="1" id="KW-0472">Membrane</keyword>
<feature type="transmembrane region" description="Helical" evidence="1">
    <location>
        <begin position="72"/>
        <end position="90"/>
    </location>
</feature>
<dbReference type="Proteomes" id="UP000314960">
    <property type="component" value="Chromosome"/>
</dbReference>
<gene>
    <name evidence="2" type="ORF">BSQ49_05950</name>
</gene>
<dbReference type="EMBL" id="CP018176">
    <property type="protein sequence ID" value="AUJ29776.1"/>
    <property type="molecule type" value="Genomic_DNA"/>
</dbReference>
<sequence length="149" mass="16374">MIYIISYIVSWILGFLMFIMFPEKGIIICLLQAHLIFGVGFFGLFNFTGHFIFSDRVAKSIGWTSNGFQKEIGLISLGIGISGIYSGLVANGENAMPLVIVLAFFLIGAGVNHIKEIITVRNINVGNVIIIIIPDFLIPITLLILLCIK</sequence>
<organism evidence="2 3">
    <name type="scientific">Liquorilactobacillus hordei</name>
    <dbReference type="NCBI Taxonomy" id="468911"/>
    <lineage>
        <taxon>Bacteria</taxon>
        <taxon>Bacillati</taxon>
        <taxon>Bacillota</taxon>
        <taxon>Bacilli</taxon>
        <taxon>Lactobacillales</taxon>
        <taxon>Lactobacillaceae</taxon>
        <taxon>Liquorilactobacillus</taxon>
    </lineage>
</organism>
<evidence type="ECO:0000256" key="1">
    <source>
        <dbReference type="SAM" id="Phobius"/>
    </source>
</evidence>
<dbReference type="RefSeq" id="WP_141053510.1">
    <property type="nucleotide sequence ID" value="NZ_CP018176.1"/>
</dbReference>